<gene>
    <name evidence="28" type="ORF">BV898_07451</name>
</gene>
<feature type="domain" description="LNR" evidence="27">
    <location>
        <begin position="713"/>
        <end position="756"/>
    </location>
</feature>
<keyword evidence="16 22" id="KW-1015">Disulfide bond</keyword>
<feature type="disulfide bond" evidence="22">
    <location>
        <begin position="358"/>
        <end position="367"/>
    </location>
</feature>
<dbReference type="SUPFAM" id="SSF57196">
    <property type="entry name" value="EGF/Laminin"/>
    <property type="match status" value="11"/>
</dbReference>
<dbReference type="Pfam" id="PF07645">
    <property type="entry name" value="EGF_CA"/>
    <property type="match status" value="3"/>
</dbReference>
<feature type="domain" description="EGF-like" evidence="26">
    <location>
        <begin position="135"/>
        <end position="173"/>
    </location>
</feature>
<feature type="repeat" description="ANK" evidence="21">
    <location>
        <begin position="1131"/>
        <end position="1163"/>
    </location>
</feature>
<evidence type="ECO:0000256" key="1">
    <source>
        <dbReference type="ARBA" id="ARBA00004123"/>
    </source>
</evidence>
<dbReference type="PROSITE" id="PS01186">
    <property type="entry name" value="EGF_2"/>
    <property type="match status" value="8"/>
</dbReference>
<comment type="caution">
    <text evidence="28">The sequence shown here is derived from an EMBL/GenBank/DDBJ whole genome shotgun (WGS) entry which is preliminary data.</text>
</comment>
<dbReference type="FunFam" id="2.10.25.10:FF:000173">
    <property type="entry name" value="Neurogenic locus notch protein 2"/>
    <property type="match status" value="1"/>
</dbReference>
<dbReference type="PROSITE" id="PS50258">
    <property type="entry name" value="LNR"/>
    <property type="match status" value="2"/>
</dbReference>
<evidence type="ECO:0000256" key="23">
    <source>
        <dbReference type="SAM" id="MobiDB-lite"/>
    </source>
</evidence>
<evidence type="ECO:0000313" key="29">
    <source>
        <dbReference type="Proteomes" id="UP000192578"/>
    </source>
</evidence>
<dbReference type="PROSITE" id="PS00022">
    <property type="entry name" value="EGF_1"/>
    <property type="match status" value="12"/>
</dbReference>
<dbReference type="Pfam" id="PF00066">
    <property type="entry name" value="Notch"/>
    <property type="match status" value="3"/>
</dbReference>
<evidence type="ECO:0000256" key="12">
    <source>
        <dbReference type="ARBA" id="ARBA00022989"/>
    </source>
</evidence>
<feature type="compositionally biased region" description="Low complexity" evidence="23">
    <location>
        <begin position="1495"/>
        <end position="1515"/>
    </location>
</feature>
<dbReference type="Gene3D" id="2.10.25.10">
    <property type="entry name" value="Laminin"/>
    <property type="match status" value="14"/>
</dbReference>
<evidence type="ECO:0000256" key="21">
    <source>
        <dbReference type="PROSITE-ProRule" id="PRU00023"/>
    </source>
</evidence>
<dbReference type="Pfam" id="PF12796">
    <property type="entry name" value="Ank_2"/>
    <property type="match status" value="2"/>
</dbReference>
<feature type="domain" description="EGF-like" evidence="26">
    <location>
        <begin position="251"/>
        <end position="290"/>
    </location>
</feature>
<evidence type="ECO:0000256" key="18">
    <source>
        <dbReference type="ARBA" id="ARBA00023163"/>
    </source>
</evidence>
<keyword evidence="11" id="KW-0914">Notch signaling pathway</keyword>
<name>A0A1W0WTD5_HYPEX</name>
<dbReference type="PANTHER" id="PTHR45836:SF23">
    <property type="entry name" value="NEUROGENIC LOCUS NOTCH HOMOLOG PROTEIN 1"/>
    <property type="match status" value="1"/>
</dbReference>
<dbReference type="InterPro" id="IPR009030">
    <property type="entry name" value="Growth_fac_rcpt_cys_sf"/>
</dbReference>
<dbReference type="Pfam" id="PF07684">
    <property type="entry name" value="NODP"/>
    <property type="match status" value="1"/>
</dbReference>
<evidence type="ECO:0000256" key="2">
    <source>
        <dbReference type="ARBA" id="ARBA00004251"/>
    </source>
</evidence>
<dbReference type="SUPFAM" id="SSF90193">
    <property type="entry name" value="Notch domain"/>
    <property type="match status" value="3"/>
</dbReference>
<feature type="signal peptide" evidence="25">
    <location>
        <begin position="1"/>
        <end position="30"/>
    </location>
</feature>
<feature type="compositionally biased region" description="Basic and acidic residues" evidence="23">
    <location>
        <begin position="995"/>
        <end position="1006"/>
    </location>
</feature>
<feature type="disulfide bond" evidence="22">
    <location>
        <begin position="66"/>
        <end position="75"/>
    </location>
</feature>
<protein>
    <submittedName>
        <fullName evidence="28">Neurogenic locus Notch protein</fullName>
    </submittedName>
</protein>
<evidence type="ECO:0000256" key="22">
    <source>
        <dbReference type="PROSITE-ProRule" id="PRU00076"/>
    </source>
</evidence>
<feature type="region of interest" description="Disordered" evidence="23">
    <location>
        <begin position="995"/>
        <end position="1039"/>
    </location>
</feature>
<dbReference type="FunFam" id="2.10.25.10:FF:000230">
    <property type="entry name" value="Delta-like protein"/>
    <property type="match status" value="1"/>
</dbReference>
<dbReference type="Gene3D" id="3.30.70.3310">
    <property type="match status" value="1"/>
</dbReference>
<feature type="disulfide bond" evidence="22">
    <location>
        <begin position="280"/>
        <end position="289"/>
    </location>
</feature>
<dbReference type="InterPro" id="IPR001881">
    <property type="entry name" value="EGF-like_Ca-bd_dom"/>
</dbReference>
<feature type="domain" description="LNR" evidence="27">
    <location>
        <begin position="673"/>
        <end position="712"/>
    </location>
</feature>
<feature type="domain" description="EGF-like" evidence="26">
    <location>
        <begin position="448"/>
        <end position="487"/>
    </location>
</feature>
<dbReference type="GO" id="GO:0045597">
    <property type="term" value="P:positive regulation of cell differentiation"/>
    <property type="evidence" value="ECO:0007669"/>
    <property type="project" value="UniProtKB-ARBA"/>
</dbReference>
<dbReference type="SMART" id="SM00181">
    <property type="entry name" value="EGF"/>
    <property type="match status" value="15"/>
</dbReference>
<keyword evidence="19" id="KW-0325">Glycoprotein</keyword>
<evidence type="ECO:0000256" key="11">
    <source>
        <dbReference type="ARBA" id="ARBA00022976"/>
    </source>
</evidence>
<dbReference type="GO" id="GO:0002164">
    <property type="term" value="P:larval development"/>
    <property type="evidence" value="ECO:0007669"/>
    <property type="project" value="UniProtKB-ARBA"/>
</dbReference>
<evidence type="ECO:0000256" key="16">
    <source>
        <dbReference type="ARBA" id="ARBA00023157"/>
    </source>
</evidence>
<dbReference type="FunFam" id="2.10.25.10:FF:000471">
    <property type="entry name" value="Protein lin-12"/>
    <property type="match status" value="1"/>
</dbReference>
<feature type="chain" id="PRO_5012370745" evidence="25">
    <location>
        <begin position="31"/>
        <end position="1558"/>
    </location>
</feature>
<evidence type="ECO:0000256" key="15">
    <source>
        <dbReference type="ARBA" id="ARBA00023136"/>
    </source>
</evidence>
<evidence type="ECO:0000256" key="9">
    <source>
        <dbReference type="ARBA" id="ARBA00022737"/>
    </source>
</evidence>
<dbReference type="InterPro" id="IPR000742">
    <property type="entry name" value="EGF"/>
</dbReference>
<proteinExistence type="inferred from homology"/>
<feature type="disulfide bond" evidence="22">
    <location>
        <begin position="558"/>
        <end position="567"/>
    </location>
</feature>
<keyword evidence="17" id="KW-0010">Activator</keyword>
<dbReference type="GO" id="GO:0048646">
    <property type="term" value="P:anatomical structure formation involved in morphogenesis"/>
    <property type="evidence" value="ECO:0007669"/>
    <property type="project" value="UniProtKB-ARBA"/>
</dbReference>
<dbReference type="InterPro" id="IPR002110">
    <property type="entry name" value="Ankyrin_rpt"/>
</dbReference>
<feature type="domain" description="EGF-like" evidence="26">
    <location>
        <begin position="370"/>
        <end position="406"/>
    </location>
</feature>
<dbReference type="PROSITE" id="PS50088">
    <property type="entry name" value="ANK_REPEAT"/>
    <property type="match status" value="2"/>
</dbReference>
<dbReference type="GO" id="GO:0048863">
    <property type="term" value="P:stem cell differentiation"/>
    <property type="evidence" value="ECO:0007669"/>
    <property type="project" value="UniProtKB-ARBA"/>
</dbReference>
<evidence type="ECO:0000256" key="4">
    <source>
        <dbReference type="ARBA" id="ARBA00022473"/>
    </source>
</evidence>
<feature type="domain" description="EGF-like" evidence="26">
    <location>
        <begin position="609"/>
        <end position="646"/>
    </location>
</feature>
<feature type="transmembrane region" description="Helical" evidence="24">
    <location>
        <begin position="935"/>
        <end position="957"/>
    </location>
</feature>
<feature type="repeat" description="ANK" evidence="21">
    <location>
        <begin position="1266"/>
        <end position="1298"/>
    </location>
</feature>
<evidence type="ECO:0000256" key="24">
    <source>
        <dbReference type="SAM" id="Phobius"/>
    </source>
</evidence>
<dbReference type="GO" id="GO:0030097">
    <property type="term" value="P:hemopoiesis"/>
    <property type="evidence" value="ECO:0007669"/>
    <property type="project" value="UniProtKB-ARBA"/>
</dbReference>
<dbReference type="FunFam" id="2.10.25.10:FF:000136">
    <property type="entry name" value="Neurogenic locus notch 1"/>
    <property type="match status" value="1"/>
</dbReference>
<dbReference type="GO" id="GO:0005509">
    <property type="term" value="F:calcium ion binding"/>
    <property type="evidence" value="ECO:0007669"/>
    <property type="project" value="InterPro"/>
</dbReference>
<dbReference type="InterPro" id="IPR049883">
    <property type="entry name" value="NOTCH1_EGF-like"/>
</dbReference>
<feature type="domain" description="EGF-like" evidence="26">
    <location>
        <begin position="330"/>
        <end position="368"/>
    </location>
</feature>
<evidence type="ECO:0000256" key="19">
    <source>
        <dbReference type="ARBA" id="ARBA00023180"/>
    </source>
</evidence>
<feature type="disulfide bond" evidence="22">
    <location>
        <begin position="515"/>
        <end position="524"/>
    </location>
</feature>
<dbReference type="InterPro" id="IPR051355">
    <property type="entry name" value="Notch/Slit_guidance"/>
</dbReference>
<keyword evidence="20" id="KW-0539">Nucleus</keyword>
<evidence type="ECO:0000259" key="27">
    <source>
        <dbReference type="PROSITE" id="PS50258"/>
    </source>
</evidence>
<feature type="disulfide bond" evidence="22">
    <location>
        <begin position="200"/>
        <end position="209"/>
    </location>
</feature>
<dbReference type="SUPFAM" id="SSF48403">
    <property type="entry name" value="Ankyrin repeat"/>
    <property type="match status" value="1"/>
</dbReference>
<keyword evidence="29" id="KW-1185">Reference proteome</keyword>
<dbReference type="SMART" id="SM00179">
    <property type="entry name" value="EGF_CA"/>
    <property type="match status" value="11"/>
</dbReference>
<keyword evidence="6 22" id="KW-0245">EGF-like domain</keyword>
<feature type="disulfide bond" evidence="22">
    <location>
        <begin position="396"/>
        <end position="405"/>
    </location>
</feature>
<dbReference type="FunFam" id="2.10.25.10:FF:000142">
    <property type="entry name" value="Crumbs cell polarity complex component 2"/>
    <property type="match status" value="1"/>
</dbReference>
<feature type="disulfide bond" evidence="22">
    <location>
        <begin position="597"/>
        <end position="606"/>
    </location>
</feature>
<dbReference type="Gene3D" id="3.30.300.320">
    <property type="match status" value="1"/>
</dbReference>
<keyword evidence="10" id="KW-0221">Differentiation</keyword>
<dbReference type="Pfam" id="PF00008">
    <property type="entry name" value="EGF"/>
    <property type="match status" value="6"/>
</dbReference>
<evidence type="ECO:0000256" key="6">
    <source>
        <dbReference type="ARBA" id="ARBA00022536"/>
    </source>
</evidence>
<dbReference type="InterPro" id="IPR018097">
    <property type="entry name" value="EGF_Ca-bd_CS"/>
</dbReference>
<evidence type="ECO:0000259" key="26">
    <source>
        <dbReference type="PROSITE" id="PS50026"/>
    </source>
</evidence>
<evidence type="ECO:0000256" key="14">
    <source>
        <dbReference type="ARBA" id="ARBA00023043"/>
    </source>
</evidence>
<dbReference type="PROSITE" id="PS01187">
    <property type="entry name" value="EGF_CA"/>
    <property type="match status" value="3"/>
</dbReference>
<feature type="domain" description="EGF-like" evidence="26">
    <location>
        <begin position="292"/>
        <end position="328"/>
    </location>
</feature>
<evidence type="ECO:0000256" key="25">
    <source>
        <dbReference type="SAM" id="SignalP"/>
    </source>
</evidence>
<keyword evidence="9" id="KW-0677">Repeat</keyword>
<dbReference type="InterPro" id="IPR000800">
    <property type="entry name" value="Notch_dom"/>
</dbReference>
<keyword evidence="12 24" id="KW-1133">Transmembrane helix</keyword>
<dbReference type="InterPro" id="IPR011656">
    <property type="entry name" value="Notch_NODP_dom"/>
</dbReference>
<organism evidence="28 29">
    <name type="scientific">Hypsibius exemplaris</name>
    <name type="common">Freshwater tardigrade</name>
    <dbReference type="NCBI Taxonomy" id="2072580"/>
    <lineage>
        <taxon>Eukaryota</taxon>
        <taxon>Metazoa</taxon>
        <taxon>Ecdysozoa</taxon>
        <taxon>Tardigrada</taxon>
        <taxon>Eutardigrada</taxon>
        <taxon>Parachela</taxon>
        <taxon>Hypsibioidea</taxon>
        <taxon>Hypsibiidae</taxon>
        <taxon>Hypsibius</taxon>
    </lineage>
</organism>
<evidence type="ECO:0000256" key="5">
    <source>
        <dbReference type="ARBA" id="ARBA00022475"/>
    </source>
</evidence>
<feature type="disulfide bond" evidence="22">
    <location>
        <begin position="416"/>
        <end position="433"/>
    </location>
</feature>
<dbReference type="GO" id="GO:0042659">
    <property type="term" value="P:regulation of cell fate specification"/>
    <property type="evidence" value="ECO:0007669"/>
    <property type="project" value="UniProtKB-ARBA"/>
</dbReference>
<keyword evidence="18" id="KW-0804">Transcription</keyword>
<dbReference type="SUPFAM" id="SSF57184">
    <property type="entry name" value="Growth factor receptor domain"/>
    <property type="match status" value="1"/>
</dbReference>
<dbReference type="GO" id="GO:0009952">
    <property type="term" value="P:anterior/posterior pattern specification"/>
    <property type="evidence" value="ECO:0007669"/>
    <property type="project" value="UniProtKB-ARBA"/>
</dbReference>
<dbReference type="InterPro" id="IPR036770">
    <property type="entry name" value="Ankyrin_rpt-contain_sf"/>
</dbReference>
<dbReference type="PROSITE" id="PS50297">
    <property type="entry name" value="ANK_REP_REGION"/>
    <property type="match status" value="1"/>
</dbReference>
<evidence type="ECO:0000256" key="7">
    <source>
        <dbReference type="ARBA" id="ARBA00022692"/>
    </source>
</evidence>
<evidence type="ECO:0000256" key="13">
    <source>
        <dbReference type="ARBA" id="ARBA00023015"/>
    </source>
</evidence>
<feature type="disulfide bond" evidence="22">
    <location>
        <begin position="239"/>
        <end position="248"/>
    </location>
</feature>
<feature type="domain" description="EGF-like" evidence="26">
    <location>
        <begin position="570"/>
        <end position="607"/>
    </location>
</feature>
<accession>A0A1W0WTD5</accession>
<keyword evidence="13" id="KW-0805">Transcription regulation</keyword>
<dbReference type="CDD" id="cd21701">
    <property type="entry name" value="JMTM_Notch"/>
    <property type="match status" value="1"/>
</dbReference>
<dbReference type="GO" id="GO:0009986">
    <property type="term" value="C:cell surface"/>
    <property type="evidence" value="ECO:0007669"/>
    <property type="project" value="TreeGrafter"/>
</dbReference>
<dbReference type="GO" id="GO:0042063">
    <property type="term" value="P:gliogenesis"/>
    <property type="evidence" value="ECO:0007669"/>
    <property type="project" value="UniProtKB-ARBA"/>
</dbReference>
<feature type="domain" description="EGF-like" evidence="26">
    <location>
        <begin position="527"/>
        <end position="568"/>
    </location>
</feature>
<dbReference type="FunFam" id="2.10.25.10:FF:000012">
    <property type="entry name" value="Delta-like protein"/>
    <property type="match status" value="1"/>
</dbReference>
<keyword evidence="15 24" id="KW-0472">Membrane</keyword>
<keyword evidence="14 21" id="KW-0040">ANK repeat</keyword>
<dbReference type="GO" id="GO:0048732">
    <property type="term" value="P:gland development"/>
    <property type="evidence" value="ECO:0007669"/>
    <property type="project" value="UniProtKB-ARBA"/>
</dbReference>
<feature type="disulfide bond" evidence="22">
    <location>
        <begin position="144"/>
        <end position="161"/>
    </location>
</feature>
<keyword evidence="8 25" id="KW-0732">Signal</keyword>
<comment type="subcellular location">
    <subcellularLocation>
        <location evidence="2">Cell membrane</location>
        <topology evidence="2">Single-pass type I membrane protein</topology>
    </subcellularLocation>
    <subcellularLocation>
        <location evidence="1">Nucleus</location>
    </subcellularLocation>
</comment>
<keyword evidence="7 24" id="KW-0812">Transmembrane</keyword>
<dbReference type="GO" id="GO:0016324">
    <property type="term" value="C:apical plasma membrane"/>
    <property type="evidence" value="ECO:0007669"/>
    <property type="project" value="UniProtKB-ARBA"/>
</dbReference>
<dbReference type="PANTHER" id="PTHR45836">
    <property type="entry name" value="SLIT HOMOLOG"/>
    <property type="match status" value="1"/>
</dbReference>
<sequence>MVKAAGSMEWRRRTLVALLALIVLVGPVQATFNSSTGLLISCTPNPCQNGGICETDAKTQSKSCSCPESHVGQYCQHQNPCYTGSIVSKRCLNQGKCEVRFPGTSYFSSPSPVSRPEHHCNCRLGFSASLCEIHVPNVCDPSPCQNLGTCSLNQTLTNFVCGCRRGYRGVTCGEVDYCASRPCKNGAQCLSSRSGYTCECAKGFHGATCVEDINECALANVCKNGGTCINTMGSYRCACLPGFSGQDCESLYVPCSPNHCQNGGRCYRNETDRYAAHCDCPSGYTGPACEKNRDDCKGHQCQNGAKCLDGLDAYSCQCKPEYMGVYCTEDVDECSRLPQPCKNGATCQNSRGGYSCICVNGWTGKHCDQNIDDCTPLVCLNGGTCHDRVSSYHCECPPGKTGFQCQLDDACASNPCKAGSLCDTNPTDGSFSCFQCPGGFAGVDCSIDLNECELGRDLCAHDGVCVNTIGSFICNCTDTGYRGARCEENINECASNPCLNDGTCLDERNNYRCVCMPGFTGKECQIDTDECNKGNPNRNPCQNGAVCHDSVNGFHCTCPIGYKGPTCSELESECSLRPCQNGGICHDNPDGTYRCICSSGFGGSSCEANLNKCAAAPCQFGGTCTNAQDGSFSCKCQDGYSGRFCQCSPGSVENGERCEGLKDNRIADVEPGCPAKDCPVKAKNGRCDKECNRVECDYDGQECTAKVDPWANCTLKTSAPCSLWWKNGRCDPECNIQECLYDGFDCGIPIGPCAPDFDSMYGYGNFCIQNYGNGVCDEMCNSKECYFDGLDCNRDPPRVLDGAVILIVNVPPEKFRMAAAPFLQKLGKALRTVALIQKDKNGRDNITPWTLNGGIAIKSDDSTPSGTMGTAIHVQLDNRKCEKDCFETVDAVSRYLTAAEQQGTLDLGYPLYSVQAQAQVADKMKGTSAKDSAQYWLMILIPLCLIMGIVVLIMVMINNKRKRVRATTWFPEGFPKKSGSTTILTPDHIGGFHTNDFRKSSYDNRPDGGTSGSYYDSDGDQPQQPVHKRIKGSTQEEPRAFTQQYTEFRRPADLLAFTPPAHDDSSHLDVNAKGPGGMTPLMLAAMRGDGMDNCEDDGRVPLPDVSDQEMLHIINELLMSGSNLNDVSAVSGETALHYAARHARGVVVKALLENGADVTAKDDEGRTALHAAAAAGSSSVFNVLKTCRKVDWNATTDDGTTPLMLAVRYLWNDIVQAMVNLPEVDVNVADKSGRTAFHWAAAVNNHQAVKFLGYRQGSKVDVQDVSLETPLFLAAKEGNLLAAKELLEFRASMELANDTDQTPRDIAVEKRQTEMVRLLDQQKEHDHSPQFQSFPKNIAYSNQIVQQLPTINRYSKPSQKKSYCNSVSGGSTNLQGLQKKNSASLRRRTPLDLQAVQMQTLRGLASTYDPSSGPRVTYLQSPYGIQNPYQQQQQALADMESAQMQYGNYAPPPSMFGQYPITPAPQAGYGNNQPAVASPAMTLHSNDQTYVSNMSSSPDSPGQWSSSPQSEWSDGTGMPSPRAMMTRMSNVGQVPQGQQQTYLGQYISSTDVNTQQFL</sequence>
<feature type="domain" description="EGF-like" evidence="26">
    <location>
        <begin position="212"/>
        <end position="249"/>
    </location>
</feature>
<feature type="region of interest" description="Disordered" evidence="23">
    <location>
        <begin position="1489"/>
        <end position="1524"/>
    </location>
</feature>
<dbReference type="GO" id="GO:0001708">
    <property type="term" value="P:cell fate specification"/>
    <property type="evidence" value="ECO:0007669"/>
    <property type="project" value="UniProtKB-ARBA"/>
</dbReference>
<evidence type="ECO:0000313" key="28">
    <source>
        <dbReference type="EMBL" id="OQV18440.1"/>
    </source>
</evidence>
<feature type="disulfide bond" evidence="22">
    <location>
        <begin position="436"/>
        <end position="445"/>
    </location>
</feature>
<dbReference type="PROSITE" id="PS00010">
    <property type="entry name" value="ASX_HYDROXYL"/>
    <property type="match status" value="7"/>
</dbReference>
<dbReference type="GO" id="GO:0019904">
    <property type="term" value="F:protein domain specific binding"/>
    <property type="evidence" value="ECO:0007669"/>
    <property type="project" value="UniProtKB-ARBA"/>
</dbReference>
<comment type="similarity">
    <text evidence="3">Belongs to the NOTCH family.</text>
</comment>
<dbReference type="OrthoDB" id="283575at2759"/>
<feature type="domain" description="EGF-like" evidence="26">
    <location>
        <begin position="489"/>
        <end position="525"/>
    </location>
</feature>
<dbReference type="Pfam" id="PF06816">
    <property type="entry name" value="NOD"/>
    <property type="match status" value="1"/>
</dbReference>
<evidence type="ECO:0000256" key="20">
    <source>
        <dbReference type="ARBA" id="ARBA00023242"/>
    </source>
</evidence>
<comment type="caution">
    <text evidence="22">Lacks conserved residue(s) required for the propagation of feature annotation.</text>
</comment>
<feature type="disulfide bond" evidence="22">
    <location>
        <begin position="47"/>
        <end position="64"/>
    </location>
</feature>
<feature type="domain" description="EGF-like" evidence="26">
    <location>
        <begin position="174"/>
        <end position="210"/>
    </location>
</feature>
<dbReference type="InterPro" id="IPR010660">
    <property type="entry name" value="Notch_NOD_dom"/>
</dbReference>
<dbReference type="FunFam" id="3.30.300.320:FF:000001">
    <property type="entry name" value="Neurogenic locus notch 1"/>
    <property type="match status" value="1"/>
</dbReference>
<dbReference type="InterPro" id="IPR000152">
    <property type="entry name" value="EGF-type_Asp/Asn_hydroxyl_site"/>
</dbReference>
<dbReference type="GO" id="GO:0007411">
    <property type="term" value="P:axon guidance"/>
    <property type="evidence" value="ECO:0007669"/>
    <property type="project" value="TreeGrafter"/>
</dbReference>
<dbReference type="SMART" id="SM00004">
    <property type="entry name" value="NL"/>
    <property type="match status" value="3"/>
</dbReference>
<feature type="disulfide bond" evidence="22">
    <location>
        <begin position="318"/>
        <end position="327"/>
    </location>
</feature>
<dbReference type="PRINTS" id="PR01983">
    <property type="entry name" value="NOTCH"/>
</dbReference>
<dbReference type="Pfam" id="PF12661">
    <property type="entry name" value="hEGF"/>
    <property type="match status" value="2"/>
</dbReference>
<dbReference type="GO" id="GO:0007219">
    <property type="term" value="P:Notch signaling pathway"/>
    <property type="evidence" value="ECO:0007669"/>
    <property type="project" value="UniProtKB-KW"/>
</dbReference>
<reference evidence="29" key="1">
    <citation type="submission" date="2017-01" db="EMBL/GenBank/DDBJ databases">
        <title>Comparative genomics of anhydrobiosis in the tardigrade Hypsibius dujardini.</title>
        <authorList>
            <person name="Yoshida Y."/>
            <person name="Koutsovoulos G."/>
            <person name="Laetsch D."/>
            <person name="Stevens L."/>
            <person name="Kumar S."/>
            <person name="Horikawa D."/>
            <person name="Ishino K."/>
            <person name="Komine S."/>
            <person name="Tomita M."/>
            <person name="Blaxter M."/>
            <person name="Arakawa K."/>
        </authorList>
    </citation>
    <scope>NUCLEOTIDE SEQUENCE [LARGE SCALE GENOMIC DNA]</scope>
    <source>
        <strain evidence="29">Z151</strain>
    </source>
</reference>
<feature type="domain" description="EGF-like" evidence="26">
    <location>
        <begin position="38"/>
        <end position="76"/>
    </location>
</feature>
<dbReference type="FunFam" id="2.10.25.10:FF:000122">
    <property type="entry name" value="Protein crumbs homolog 2"/>
    <property type="match status" value="1"/>
</dbReference>
<feature type="disulfide bond" evidence="22">
    <location>
        <begin position="636"/>
        <end position="645"/>
    </location>
</feature>
<dbReference type="FunFam" id="2.10.25.10:FF:000125">
    <property type="entry name" value="Neurogenic locus notch protein-like"/>
    <property type="match status" value="1"/>
</dbReference>
<dbReference type="GO" id="GO:1990433">
    <property type="term" value="C:CSL-Notch-Mastermind transcription factor complex"/>
    <property type="evidence" value="ECO:0007669"/>
    <property type="project" value="UniProtKB-ARBA"/>
</dbReference>
<dbReference type="CDD" id="cd00054">
    <property type="entry name" value="EGF_CA"/>
    <property type="match status" value="10"/>
</dbReference>
<keyword evidence="5" id="KW-1003">Cell membrane</keyword>
<evidence type="ECO:0000256" key="3">
    <source>
        <dbReference type="ARBA" id="ARBA00005847"/>
    </source>
</evidence>
<evidence type="ECO:0000256" key="8">
    <source>
        <dbReference type="ARBA" id="ARBA00022729"/>
    </source>
</evidence>
<evidence type="ECO:0000256" key="10">
    <source>
        <dbReference type="ARBA" id="ARBA00022782"/>
    </source>
</evidence>
<dbReference type="Gene3D" id="1.25.40.20">
    <property type="entry name" value="Ankyrin repeat-containing domain"/>
    <property type="match status" value="1"/>
</dbReference>
<dbReference type="InterPro" id="IPR035993">
    <property type="entry name" value="Notch-like_dom_sf"/>
</dbReference>
<dbReference type="FunFam" id="2.10.25.10:FF:000095">
    <property type="entry name" value="Notch, isoform B"/>
    <property type="match status" value="1"/>
</dbReference>
<dbReference type="GO" id="GO:0035282">
    <property type="term" value="P:segmentation"/>
    <property type="evidence" value="ECO:0007669"/>
    <property type="project" value="UniProtKB-ARBA"/>
</dbReference>
<dbReference type="SMART" id="SM01339">
    <property type="entry name" value="NODP"/>
    <property type="match status" value="1"/>
</dbReference>
<dbReference type="EMBL" id="MTYJ01000049">
    <property type="protein sequence ID" value="OQV18440.1"/>
    <property type="molecule type" value="Genomic_DNA"/>
</dbReference>
<dbReference type="InterPro" id="IPR013032">
    <property type="entry name" value="EGF-like_CS"/>
</dbReference>
<dbReference type="Proteomes" id="UP000192578">
    <property type="component" value="Unassembled WGS sequence"/>
</dbReference>
<dbReference type="GO" id="GO:0043235">
    <property type="term" value="C:receptor complex"/>
    <property type="evidence" value="ECO:0007669"/>
    <property type="project" value="TreeGrafter"/>
</dbReference>
<evidence type="ECO:0000256" key="17">
    <source>
        <dbReference type="ARBA" id="ARBA00023159"/>
    </source>
</evidence>
<dbReference type="PROSITE" id="PS50026">
    <property type="entry name" value="EGF_3"/>
    <property type="match status" value="14"/>
</dbReference>
<keyword evidence="4" id="KW-0217">Developmental protein</keyword>
<dbReference type="SMART" id="SM01338">
    <property type="entry name" value="NOD"/>
    <property type="match status" value="1"/>
</dbReference>
<dbReference type="SMART" id="SM00248">
    <property type="entry name" value="ANK"/>
    <property type="match status" value="7"/>
</dbReference>
<feature type="domain" description="EGF-like" evidence="26">
    <location>
        <begin position="407"/>
        <end position="446"/>
    </location>
</feature>
<feature type="disulfide bond" evidence="22">
    <location>
        <begin position="163"/>
        <end position="172"/>
    </location>
</feature>